<dbReference type="Proteomes" id="UP000694402">
    <property type="component" value="Unassembled WGS sequence"/>
</dbReference>
<organism evidence="1 2">
    <name type="scientific">Oncorhynchus tshawytscha</name>
    <name type="common">Chinook salmon</name>
    <name type="synonym">Salmo tshawytscha</name>
    <dbReference type="NCBI Taxonomy" id="74940"/>
    <lineage>
        <taxon>Eukaryota</taxon>
        <taxon>Metazoa</taxon>
        <taxon>Chordata</taxon>
        <taxon>Craniata</taxon>
        <taxon>Vertebrata</taxon>
        <taxon>Euteleostomi</taxon>
        <taxon>Actinopterygii</taxon>
        <taxon>Neopterygii</taxon>
        <taxon>Teleostei</taxon>
        <taxon>Protacanthopterygii</taxon>
        <taxon>Salmoniformes</taxon>
        <taxon>Salmonidae</taxon>
        <taxon>Salmoninae</taxon>
        <taxon>Oncorhynchus</taxon>
    </lineage>
</organism>
<dbReference type="PANTHER" id="PTHR15974:SF0">
    <property type="entry name" value="CYTOKINE-LIKE PROTEIN 1"/>
    <property type="match status" value="1"/>
</dbReference>
<dbReference type="GO" id="GO:0045944">
    <property type="term" value="P:positive regulation of transcription by RNA polymerase II"/>
    <property type="evidence" value="ECO:0007669"/>
    <property type="project" value="TreeGrafter"/>
</dbReference>
<proteinExistence type="predicted"/>
<keyword evidence="2" id="KW-1185">Reference proteome</keyword>
<accession>A0A8C8D7V0</accession>
<evidence type="ECO:0000313" key="2">
    <source>
        <dbReference type="Proteomes" id="UP000694402"/>
    </source>
</evidence>
<dbReference type="AlphaFoldDB" id="A0A8C8D7V0"/>
<sequence>MEFVGGQNTFSRIRYGVSFIWLADCAPPTCYSRVLGLSKEIVGLLGKLHNFHRTKTCVEILPKMFLDVQNSCINTKLRDFLYVMENLPTQYCRERPRIVLLKQKVTNLYRIINRICYRDLVYFTDDCEAIETGQSTPHYREDRLQMLVEEKR</sequence>
<dbReference type="InterPro" id="IPR029253">
    <property type="entry name" value="CYTL1"/>
</dbReference>
<dbReference type="Ensembl" id="ENSOTST00005021153.2">
    <property type="protein sequence ID" value="ENSOTSP00005019450.1"/>
    <property type="gene ID" value="ENSOTSG00005009465.2"/>
</dbReference>
<name>A0A8C8D7V0_ONCTS</name>
<dbReference type="PANTHER" id="PTHR15974">
    <property type="entry name" value="CYTOKINE-LIKE PROTEIN 1"/>
    <property type="match status" value="1"/>
</dbReference>
<dbReference type="Pfam" id="PF15153">
    <property type="entry name" value="CYTL1"/>
    <property type="match status" value="1"/>
</dbReference>
<protein>
    <submittedName>
        <fullName evidence="1">Cytokine like 1</fullName>
    </submittedName>
</protein>
<gene>
    <name evidence="1" type="primary">LOC112255523</name>
</gene>
<reference evidence="1" key="2">
    <citation type="submission" date="2025-09" db="UniProtKB">
        <authorList>
            <consortium name="Ensembl"/>
        </authorList>
    </citation>
    <scope>IDENTIFICATION</scope>
</reference>
<reference evidence="1" key="1">
    <citation type="submission" date="2025-08" db="UniProtKB">
        <authorList>
            <consortium name="Ensembl"/>
        </authorList>
    </citation>
    <scope>IDENTIFICATION</scope>
</reference>
<dbReference type="GeneTree" id="ENSGT00390000016221"/>
<evidence type="ECO:0000313" key="1">
    <source>
        <dbReference type="Ensembl" id="ENSOTSP00005019450.1"/>
    </source>
</evidence>